<evidence type="ECO:0000256" key="1">
    <source>
        <dbReference type="SAM" id="Phobius"/>
    </source>
</evidence>
<dbReference type="RefSeq" id="WP_084238010.1">
    <property type="nucleotide sequence ID" value="NZ_FWXT01000001.1"/>
</dbReference>
<dbReference type="STRING" id="151894.SAMN04488524_1821"/>
<evidence type="ECO:0000313" key="2">
    <source>
        <dbReference type="EMBL" id="SMC66353.1"/>
    </source>
</evidence>
<protein>
    <submittedName>
        <fullName evidence="2">Uncharacterized protein</fullName>
    </submittedName>
</protein>
<organism evidence="2 3">
    <name type="scientific">Pedobacter africanus</name>
    <dbReference type="NCBI Taxonomy" id="151894"/>
    <lineage>
        <taxon>Bacteria</taxon>
        <taxon>Pseudomonadati</taxon>
        <taxon>Bacteroidota</taxon>
        <taxon>Sphingobacteriia</taxon>
        <taxon>Sphingobacteriales</taxon>
        <taxon>Sphingobacteriaceae</taxon>
        <taxon>Pedobacter</taxon>
    </lineage>
</organism>
<feature type="transmembrane region" description="Helical" evidence="1">
    <location>
        <begin position="54"/>
        <end position="76"/>
    </location>
</feature>
<keyword evidence="1" id="KW-1133">Transmembrane helix</keyword>
<feature type="transmembrane region" description="Helical" evidence="1">
    <location>
        <begin position="25"/>
        <end position="42"/>
    </location>
</feature>
<accession>A0A1W2B061</accession>
<dbReference type="OrthoDB" id="773316at2"/>
<name>A0A1W2B061_9SPHI</name>
<dbReference type="Proteomes" id="UP000192756">
    <property type="component" value="Unassembled WGS sequence"/>
</dbReference>
<proteinExistence type="predicted"/>
<sequence length="126" mass="14527">MKTLAIKYWAISLINLVNEVKKEHRLFGILMLAWGMITCFLSKPEMSIGINQSIPLMVVLGLITFLLLLELSWWLFNRFWLRTGLPGMEHMVVQFEDLEIWQKLAFLWASFALVLLVGLGCLMAVV</sequence>
<dbReference type="EMBL" id="FWXT01000001">
    <property type="protein sequence ID" value="SMC66353.1"/>
    <property type="molecule type" value="Genomic_DNA"/>
</dbReference>
<keyword evidence="3" id="KW-1185">Reference proteome</keyword>
<keyword evidence="1" id="KW-0472">Membrane</keyword>
<keyword evidence="1" id="KW-0812">Transmembrane</keyword>
<gene>
    <name evidence="2" type="ORF">SAMN04488524_1821</name>
</gene>
<feature type="transmembrane region" description="Helical" evidence="1">
    <location>
        <begin position="105"/>
        <end position="125"/>
    </location>
</feature>
<evidence type="ECO:0000313" key="3">
    <source>
        <dbReference type="Proteomes" id="UP000192756"/>
    </source>
</evidence>
<reference evidence="3" key="1">
    <citation type="submission" date="2017-04" db="EMBL/GenBank/DDBJ databases">
        <authorList>
            <person name="Varghese N."/>
            <person name="Submissions S."/>
        </authorList>
    </citation>
    <scope>NUCLEOTIDE SEQUENCE [LARGE SCALE GENOMIC DNA]</scope>
    <source>
        <strain evidence="3">DSM 12126</strain>
    </source>
</reference>
<dbReference type="AlphaFoldDB" id="A0A1W2B061"/>